<evidence type="ECO:0000256" key="4">
    <source>
        <dbReference type="SAM" id="SignalP"/>
    </source>
</evidence>
<accession>A0A1M6UX63</accession>
<proteinExistence type="predicted"/>
<keyword evidence="8" id="KW-1185">Reference proteome</keyword>
<reference evidence="6" key="3">
    <citation type="submission" date="2016-11" db="EMBL/GenBank/DDBJ databases">
        <authorList>
            <person name="Jaros S."/>
            <person name="Januszkiewicz K."/>
            <person name="Wedrychowicz H."/>
        </authorList>
    </citation>
    <scope>NUCLEOTIDE SEQUENCE [LARGE SCALE GENOMIC DNA]</scope>
    <source>
        <strain evidence="6">DSM 27989</strain>
    </source>
</reference>
<evidence type="ECO:0000313" key="8">
    <source>
        <dbReference type="Proteomes" id="UP000650994"/>
    </source>
</evidence>
<reference evidence="5" key="5">
    <citation type="submission" date="2024-05" db="EMBL/GenBank/DDBJ databases">
        <authorList>
            <person name="Sun Q."/>
            <person name="Zhou Y."/>
        </authorList>
    </citation>
    <scope>NUCLEOTIDE SEQUENCE</scope>
    <source>
        <strain evidence="5">CGMCC 1.12707</strain>
    </source>
</reference>
<gene>
    <name evidence="5" type="ORF">GCM10010984_19980</name>
    <name evidence="6" type="ORF">SAMN05443634_103101</name>
</gene>
<evidence type="ECO:0000313" key="7">
    <source>
        <dbReference type="Proteomes" id="UP000184120"/>
    </source>
</evidence>
<dbReference type="Proteomes" id="UP000650994">
    <property type="component" value="Unassembled WGS sequence"/>
</dbReference>
<feature type="signal peptide" evidence="4">
    <location>
        <begin position="1"/>
        <end position="26"/>
    </location>
</feature>
<feature type="chain" id="PRO_5013291434" evidence="4">
    <location>
        <begin position="27"/>
        <end position="752"/>
    </location>
</feature>
<dbReference type="InterPro" id="IPR036942">
    <property type="entry name" value="Beta-barrel_TonB_sf"/>
</dbReference>
<dbReference type="OrthoDB" id="994364at2"/>
<dbReference type="GO" id="GO:0009279">
    <property type="term" value="C:cell outer membrane"/>
    <property type="evidence" value="ECO:0007669"/>
    <property type="project" value="UniProtKB-SubCell"/>
</dbReference>
<reference evidence="8" key="4">
    <citation type="journal article" date="2019" name="Int. J. Syst. Evol. Microbiol.">
        <title>The Global Catalogue of Microorganisms (GCM) 10K type strain sequencing project: providing services to taxonomists for standard genome sequencing and annotation.</title>
        <authorList>
            <consortium name="The Broad Institute Genomics Platform"/>
            <consortium name="The Broad Institute Genome Sequencing Center for Infectious Disease"/>
            <person name="Wu L."/>
            <person name="Ma J."/>
        </authorList>
    </citation>
    <scope>NUCLEOTIDE SEQUENCE [LARGE SCALE GENOMIC DNA]</scope>
    <source>
        <strain evidence="8">CGMCC 1.12707</strain>
    </source>
</reference>
<reference evidence="7" key="2">
    <citation type="submission" date="2016-11" db="EMBL/GenBank/DDBJ databases">
        <authorList>
            <person name="Varghese N."/>
            <person name="Submissions S."/>
        </authorList>
    </citation>
    <scope>NUCLEOTIDE SEQUENCE [LARGE SCALE GENOMIC DNA]</scope>
    <source>
        <strain evidence="7">DSM 27989</strain>
    </source>
</reference>
<name>A0A1M6UX63_9FLAO</name>
<dbReference type="AlphaFoldDB" id="A0A1M6UX63"/>
<keyword evidence="3" id="KW-0998">Cell outer membrane</keyword>
<comment type="subcellular location">
    <subcellularLocation>
        <location evidence="1">Cell outer membrane</location>
    </subcellularLocation>
</comment>
<dbReference type="Gene3D" id="2.40.170.20">
    <property type="entry name" value="TonB-dependent receptor, beta-barrel domain"/>
    <property type="match status" value="1"/>
</dbReference>
<keyword evidence="2" id="KW-0472">Membrane</keyword>
<evidence type="ECO:0000313" key="6">
    <source>
        <dbReference type="EMBL" id="SHK73829.1"/>
    </source>
</evidence>
<dbReference type="SUPFAM" id="SSF56935">
    <property type="entry name" value="Porins"/>
    <property type="match status" value="1"/>
</dbReference>
<evidence type="ECO:0000256" key="2">
    <source>
        <dbReference type="ARBA" id="ARBA00023136"/>
    </source>
</evidence>
<reference evidence="5" key="1">
    <citation type="journal article" date="2014" name="Int. J. Syst. Evol. Microbiol.">
        <title>Complete genome of a new Firmicutes species belonging to the dominant human colonic microbiota ('Ruminococcus bicirculans') reveals two chromosomes and a selective capacity to utilize plant glucans.</title>
        <authorList>
            <consortium name="NISC Comparative Sequencing Program"/>
            <person name="Wegmann U."/>
            <person name="Louis P."/>
            <person name="Goesmann A."/>
            <person name="Henrissat B."/>
            <person name="Duncan S.H."/>
            <person name="Flint H.J."/>
        </authorList>
    </citation>
    <scope>NUCLEOTIDE SEQUENCE</scope>
    <source>
        <strain evidence="5">CGMCC 1.12707</strain>
    </source>
</reference>
<evidence type="ECO:0000313" key="5">
    <source>
        <dbReference type="EMBL" id="GGF02457.1"/>
    </source>
</evidence>
<evidence type="ECO:0000256" key="3">
    <source>
        <dbReference type="ARBA" id="ARBA00023237"/>
    </source>
</evidence>
<dbReference type="EMBL" id="FRBH01000003">
    <property type="protein sequence ID" value="SHK73829.1"/>
    <property type="molecule type" value="Genomic_DNA"/>
</dbReference>
<evidence type="ECO:0000256" key="1">
    <source>
        <dbReference type="ARBA" id="ARBA00004442"/>
    </source>
</evidence>
<dbReference type="EMBL" id="BMFL01000012">
    <property type="protein sequence ID" value="GGF02457.1"/>
    <property type="molecule type" value="Genomic_DNA"/>
</dbReference>
<dbReference type="STRING" id="1434701.SAMN05443634_103101"/>
<organism evidence="6 7">
    <name type="scientific">Chishuiella changwenlii</name>
    <dbReference type="NCBI Taxonomy" id="1434701"/>
    <lineage>
        <taxon>Bacteria</taxon>
        <taxon>Pseudomonadati</taxon>
        <taxon>Bacteroidota</taxon>
        <taxon>Flavobacteriia</taxon>
        <taxon>Flavobacteriales</taxon>
        <taxon>Weeksellaceae</taxon>
        <taxon>Chishuiella</taxon>
    </lineage>
</organism>
<dbReference type="Proteomes" id="UP000184120">
    <property type="component" value="Unassembled WGS sequence"/>
</dbReference>
<protein>
    <submittedName>
        <fullName evidence="5">2,6-beta-D-fructofuranosidase</fullName>
    </submittedName>
</protein>
<dbReference type="RefSeq" id="WP_072930010.1">
    <property type="nucleotide sequence ID" value="NZ_BMFL01000012.1"/>
</dbReference>
<sequence>MNIKSVNKLHYLIALIAVFTSIEANAQEEIITVKKDSIIPKKEESKKSEEDRNVMLNAANNTGPREVNIGLPASVGGIMIQENGMPVVHAFWPELPTRTWRQSVSLAKPGLTKLSEVAITQGELGFAVSSETKLGSDTPSYVGNISSSSFGWIKGDVNASGKIAKNLYYTAGIYANYDPQSINFKFTNWADRTQIYRAGLTKKFENGKGKISILYKYSKSASITSHALFRYKLDGKVEEIDGFKIGRDNYMLPNGRFKYLDIKSGEYKWMDAGGRDNESFAHTVDIIGDYKLKNDWNLNYLVRGRYSESVSFNIFPTGMTQATPESGFTVKETGEVYTGSANSMILSYTPRTPLKTFMARAEIKKKTDKHQWRFGLTESLYSVDNFTNNRSFYYQAAEADPRQLVRQGAATGNTDADGFYNYNVGGEHHNGFDNKLAVFGSDTWEISDKFSLSYGLNLRWEKLKGDHYLTPRTPGFTLADGERTKFDHDWFHIGGSISGVYKITPSFGALADFQYTENNGLLTSYSGNVTPNLPKTRSPLMGLGLYYNHPNVSVVTQFSYLTRNNYLTRLNLVNPTNSSQNQVETVYYDIETTGITADIIAKPFKGFQLHYLITYQTPVYKNYNFNAFGNSYTYNNNSVEGISKVLMEIDPSYTYKDFKFWASFRYFSKQYANLTNVLFFAPRWETFGGVNYKINDHFDIGATVVNFLNQRGVRGSISGAELITDPAPYNDRLMVGTFIRPFTVEASINFRF</sequence>
<keyword evidence="4" id="KW-0732">Signal</keyword>